<accession>A0A2R8AXS2</accession>
<gene>
    <name evidence="1" type="ORF">PRI8871_02569</name>
</gene>
<evidence type="ECO:0008006" key="3">
    <source>
        <dbReference type="Google" id="ProtNLM"/>
    </source>
</evidence>
<name>A0A2R8AXS2_9RHOB</name>
<dbReference type="AlphaFoldDB" id="A0A2R8AXS2"/>
<dbReference type="EMBL" id="OMOJ01000005">
    <property type="protein sequence ID" value="SPF80757.1"/>
    <property type="molecule type" value="Genomic_DNA"/>
</dbReference>
<reference evidence="2" key="1">
    <citation type="submission" date="2018-03" db="EMBL/GenBank/DDBJ databases">
        <authorList>
            <person name="Rodrigo-Torres L."/>
            <person name="Arahal R. D."/>
            <person name="Lucena T."/>
        </authorList>
    </citation>
    <scope>NUCLEOTIDE SEQUENCE [LARGE SCALE GENOMIC DNA]</scope>
    <source>
        <strain evidence="2">CECT 8871</strain>
    </source>
</reference>
<evidence type="ECO:0000313" key="1">
    <source>
        <dbReference type="EMBL" id="SPF80757.1"/>
    </source>
</evidence>
<protein>
    <recommendedName>
        <fullName evidence="3">Lipoprotein</fullName>
    </recommendedName>
</protein>
<dbReference type="Proteomes" id="UP000244904">
    <property type="component" value="Unassembled WGS sequence"/>
</dbReference>
<proteinExistence type="predicted"/>
<dbReference type="PROSITE" id="PS51257">
    <property type="entry name" value="PROKAR_LIPOPROTEIN"/>
    <property type="match status" value="1"/>
</dbReference>
<organism evidence="1 2">
    <name type="scientific">Pseudoprimorskyibacter insulae</name>
    <dbReference type="NCBI Taxonomy" id="1695997"/>
    <lineage>
        <taxon>Bacteria</taxon>
        <taxon>Pseudomonadati</taxon>
        <taxon>Pseudomonadota</taxon>
        <taxon>Alphaproteobacteria</taxon>
        <taxon>Rhodobacterales</taxon>
        <taxon>Paracoccaceae</taxon>
        <taxon>Pseudoprimorskyibacter</taxon>
    </lineage>
</organism>
<sequence>MRNLAVALIVASMGLSACSDAQKSTEVGVNYVPSSKYQGLNCSQLREEDRRLRASIEDLTTKVDKSYKHDKNMEAVTWILFWPAVFAMDGNDAEATRLATAKGEADALHTAMQNKKCRM</sequence>
<evidence type="ECO:0000313" key="2">
    <source>
        <dbReference type="Proteomes" id="UP000244904"/>
    </source>
</evidence>
<keyword evidence="2" id="KW-1185">Reference proteome</keyword>